<keyword evidence="2" id="KW-0067">ATP-binding</keyword>
<evidence type="ECO:0000313" key="4">
    <source>
        <dbReference type="EMBL" id="ASZ09087.1"/>
    </source>
</evidence>
<evidence type="ECO:0000313" key="5">
    <source>
        <dbReference type="Proteomes" id="UP000232229"/>
    </source>
</evidence>
<keyword evidence="1" id="KW-0547">Nucleotide-binding</keyword>
<proteinExistence type="predicted"/>
<dbReference type="Gene3D" id="3.40.50.300">
    <property type="entry name" value="P-loop containing nucleotide triphosphate hydrolases"/>
    <property type="match status" value="2"/>
</dbReference>
<dbReference type="GO" id="GO:0005524">
    <property type="term" value="F:ATP binding"/>
    <property type="evidence" value="ECO:0007669"/>
    <property type="project" value="UniProtKB-KW"/>
</dbReference>
<organism evidence="4 5">
    <name type="scientific">Mesoplasma chauliocola</name>
    <dbReference type="NCBI Taxonomy" id="216427"/>
    <lineage>
        <taxon>Bacteria</taxon>
        <taxon>Bacillati</taxon>
        <taxon>Mycoplasmatota</taxon>
        <taxon>Mollicutes</taxon>
        <taxon>Entomoplasmatales</taxon>
        <taxon>Entomoplasmataceae</taxon>
        <taxon>Mesoplasma</taxon>
    </lineage>
</organism>
<evidence type="ECO:0000256" key="2">
    <source>
        <dbReference type="ARBA" id="ARBA00022840"/>
    </source>
</evidence>
<dbReference type="KEGG" id="mchc:CK556_01795"/>
<dbReference type="InterPro" id="IPR055446">
    <property type="entry name" value="RecD2_N_OB"/>
</dbReference>
<keyword evidence="5" id="KW-1185">Reference proteome</keyword>
<dbReference type="RefSeq" id="WP_027875347.1">
    <property type="nucleotide sequence ID" value="NZ_CP023173.1"/>
</dbReference>
<dbReference type="EMBL" id="CP023173">
    <property type="protein sequence ID" value="ASZ09087.1"/>
    <property type="molecule type" value="Genomic_DNA"/>
</dbReference>
<dbReference type="SMART" id="SM00382">
    <property type="entry name" value="AAA"/>
    <property type="match status" value="1"/>
</dbReference>
<accession>A0A249SNA8</accession>
<dbReference type="Pfam" id="PF13538">
    <property type="entry name" value="UvrD_C_2"/>
    <property type="match status" value="1"/>
</dbReference>
<evidence type="ECO:0000256" key="1">
    <source>
        <dbReference type="ARBA" id="ARBA00022741"/>
    </source>
</evidence>
<dbReference type="CDD" id="cd17933">
    <property type="entry name" value="DEXSc_RecD-like"/>
    <property type="match status" value="1"/>
</dbReference>
<dbReference type="PANTHER" id="PTHR43788:SF6">
    <property type="entry name" value="DNA HELICASE B"/>
    <property type="match status" value="1"/>
</dbReference>
<dbReference type="STRING" id="1336232.GCA_000518825_00307"/>
<dbReference type="GO" id="GO:0006310">
    <property type="term" value="P:DNA recombination"/>
    <property type="evidence" value="ECO:0007669"/>
    <property type="project" value="TreeGrafter"/>
</dbReference>
<evidence type="ECO:0000259" key="3">
    <source>
        <dbReference type="SMART" id="SM00382"/>
    </source>
</evidence>
<gene>
    <name evidence="4" type="ORF">CK556_01795</name>
</gene>
<dbReference type="InterPro" id="IPR027417">
    <property type="entry name" value="P-loop_NTPase"/>
</dbReference>
<feature type="domain" description="AAA+ ATPase" evidence="3">
    <location>
        <begin position="348"/>
        <end position="494"/>
    </location>
</feature>
<dbReference type="SUPFAM" id="SSF52540">
    <property type="entry name" value="P-loop containing nucleoside triphosphate hydrolases"/>
    <property type="match status" value="2"/>
</dbReference>
<protein>
    <submittedName>
        <fullName evidence="4">Exodeoxyribonuclease V subunit alpha</fullName>
    </submittedName>
</protein>
<dbReference type="Pfam" id="PF23139">
    <property type="entry name" value="OB_YrrC"/>
    <property type="match status" value="1"/>
</dbReference>
<dbReference type="InterPro" id="IPR027785">
    <property type="entry name" value="UvrD-like_helicase_C"/>
</dbReference>
<name>A0A249SNA8_9MOLU</name>
<dbReference type="GO" id="GO:0017116">
    <property type="term" value="F:single-stranded DNA helicase activity"/>
    <property type="evidence" value="ECO:0007669"/>
    <property type="project" value="TreeGrafter"/>
</dbReference>
<dbReference type="InterPro" id="IPR003593">
    <property type="entry name" value="AAA+_ATPase"/>
</dbReference>
<dbReference type="InterPro" id="IPR050534">
    <property type="entry name" value="Coronavir_polyprotein_1ab"/>
</dbReference>
<dbReference type="Pfam" id="PF13245">
    <property type="entry name" value="AAA_19"/>
    <property type="match status" value="1"/>
</dbReference>
<dbReference type="GO" id="GO:0009338">
    <property type="term" value="C:exodeoxyribonuclease V complex"/>
    <property type="evidence" value="ECO:0007669"/>
    <property type="project" value="TreeGrafter"/>
</dbReference>
<reference evidence="4 5" key="1">
    <citation type="submission" date="2017-08" db="EMBL/GenBank/DDBJ databases">
        <title>Complete Genome Sequence of Mesoplasma chauliocola.</title>
        <authorList>
            <person name="Knight T.F.Jr."/>
            <person name="Citino T."/>
        </authorList>
    </citation>
    <scope>NUCLEOTIDE SEQUENCE [LARGE SCALE GENOMIC DNA]</scope>
    <source>
        <strain evidence="4 5">CHPA-2</strain>
    </source>
</reference>
<dbReference type="PANTHER" id="PTHR43788">
    <property type="entry name" value="DNA2/NAM7 HELICASE FAMILY MEMBER"/>
    <property type="match status" value="1"/>
</dbReference>
<sequence length="743" mass="85009">MNELLTFRGYVVKYGFSNDAGWGTGTFASEDNLKQHMSIKGSITSMDKKTLYEITGYFEEHPRYGKSFNVQTYRKAPIHSTKEQVKFLAGPAFPGVGEKTAQIIINHLGDKAITQLVNNIELLNEIAGLNAIYIPIIKKGIEDNIRQEGQERLRYIFFENNLKTSILDWMDNHFDQDNDIIESIFSNSFLSFAKDKEIASFEELDKVAVYFGLELHSPERIAYWAWKLADDYLFATGDTYTNKDYLSRSLMRKLKIKDIDLLLEGILYAKEKGILKLTKNRIYTEESWREEQIIADNIIKLNETTKNANNESISYEIEQIEQEIAFENKIKNFKFDEKQKKALELFANNKLSIITGGPGTGKTTLIKGIVKLFNRMSGTEDYAIATPTGRAAARIRETYQKSYATTIHKLLEAKELSKFQITQHNPLRQKLVILDECSMIDNKLFASFIQSCDRVRKVVLVGDANQLPSVGYGNTFADLLELNFLKVIKLDTVHRQKNGNGIVDLAYKVLNETVEINDLEDLNNVDIHFDYNKQNILQKVTEIVGEHWKDLKNKANHLQVICPMYGGSLGIDEINAQIQNEFNENVKDKKKVYDRGDYRFVVDDKIMFLKNDTELDLANGDVGKIIKINYNAIGKLKDVLTDFNDKEILLQPKNFSDVKLSYATSVHKTQGSEYNNVLLVIDQQRYSTGFINKTLIYTAITRAKDKITILGDSDLFFDAIRITPPRRKTTLIETIIEKSEING</sequence>
<dbReference type="CDD" id="cd18809">
    <property type="entry name" value="SF1_C_RecD"/>
    <property type="match status" value="1"/>
</dbReference>
<dbReference type="Proteomes" id="UP000232229">
    <property type="component" value="Chromosome"/>
</dbReference>
<dbReference type="AlphaFoldDB" id="A0A249SNA8"/>
<dbReference type="Gene3D" id="2.30.30.940">
    <property type="match status" value="1"/>
</dbReference>